<dbReference type="EMBL" id="CP122566">
    <property type="protein sequence ID" value="WGH92922.1"/>
    <property type="molecule type" value="Genomic_DNA"/>
</dbReference>
<dbReference type="GO" id="GO:0009898">
    <property type="term" value="C:cytoplasmic side of plasma membrane"/>
    <property type="evidence" value="ECO:0007669"/>
    <property type="project" value="TreeGrafter"/>
</dbReference>
<dbReference type="SUPFAM" id="SSF53720">
    <property type="entry name" value="ALDH-like"/>
    <property type="match status" value="1"/>
</dbReference>
<keyword evidence="2" id="KW-0520">NAD</keyword>
<dbReference type="Gene3D" id="3.40.309.10">
    <property type="entry name" value="Aldehyde Dehydrogenase, Chain A, domain 2"/>
    <property type="match status" value="1"/>
</dbReference>
<dbReference type="InterPro" id="IPR016162">
    <property type="entry name" value="Ald_DH_N"/>
</dbReference>
<dbReference type="GO" id="GO:0003842">
    <property type="term" value="F:L-glutamate gamma-semialdehyde dehydrogenase activity"/>
    <property type="evidence" value="ECO:0007669"/>
    <property type="project" value="TreeGrafter"/>
</dbReference>
<dbReference type="Pfam" id="PF00171">
    <property type="entry name" value="Aldedh"/>
    <property type="match status" value="1"/>
</dbReference>
<dbReference type="InterPro" id="IPR016163">
    <property type="entry name" value="Ald_DH_C"/>
</dbReference>
<dbReference type="RefSeq" id="WP_279674787.1">
    <property type="nucleotide sequence ID" value="NZ_CP122566.1"/>
</dbReference>
<organism evidence="4 5">
    <name type="scientific">Auritidibacter ignavus</name>
    <dbReference type="NCBI Taxonomy" id="678932"/>
    <lineage>
        <taxon>Bacteria</taxon>
        <taxon>Bacillati</taxon>
        <taxon>Actinomycetota</taxon>
        <taxon>Actinomycetes</taxon>
        <taxon>Micrococcales</taxon>
        <taxon>Micrococcaceae</taxon>
        <taxon>Auritidibacter</taxon>
    </lineage>
</organism>
<proteinExistence type="predicted"/>
<reference evidence="4 5" key="1">
    <citation type="submission" date="2023-03" db="EMBL/GenBank/DDBJ databases">
        <title>Complete genome sequences of several Auritidibacter ignavus strains isolated from ear infections.</title>
        <authorList>
            <person name="Baehr T."/>
            <person name="Baumhoegger A.M."/>
        </authorList>
    </citation>
    <scope>NUCLEOTIDE SEQUENCE [LARGE SCALE GENOMIC DNA]</scope>
    <source>
        <strain evidence="4 5">BABAE-6</strain>
    </source>
</reference>
<evidence type="ECO:0000313" key="5">
    <source>
        <dbReference type="Proteomes" id="UP001224674"/>
    </source>
</evidence>
<dbReference type="PANTHER" id="PTHR42862:SF1">
    <property type="entry name" value="DELTA-1-PYRROLINE-5-CARBOXYLATE DEHYDROGENASE 2, ISOFORM A-RELATED"/>
    <property type="match status" value="1"/>
</dbReference>
<sequence length="1134" mass="124374">MSPSQDPITDESVQAWAQSLAQTTQQPLPTILQTLATDTDREVFSELLHRVIRPDDPGETVDAITELRSRPRQGWPENVEAALKTAARFARRAPGYARNQIINVMAEGLDAVIDTPQTEPTPGADLQIMEASVLGRSQAAKRVERLRVLLDRPAWGSVTVPLAEVLAPAPHWAFKETIRDLETVLGPLLELLASTNRAEASEHPDDTWEPRAVFLKIQYDCQLTVLEHLVLNLCERQELRGLVLGLDLPTPFDTTSSTQLTELHQRFATVLQRVYTATGHRAVIRLNTADHRALSGAQQSYVLWSAWIQHVMTPEIMERADLRIRVVNPWDTQQLHRLAELYDLEAHLYPGGSVTTELMRGVPAELVEHLQAEHHRVRRYGLLVWQTDTRLIIRALYHRLLHGDVAAGLDQQPLNGPYFGFQTRPVYPHQDSLQQLRAGRQILACLPDSQLGTPSVTAHTLNTPDDVRAVVDRAVAAQRPDQQDQHPEPDVLSHLSERVAVVDELIATMDTQRDQLLEVLCSETGRTLTDAVEEYGDAIDAVRWNQTVAQQLPALRGARPVAATPTLLLSGRSHPLVEVFGVVTAIYLTGGGCVISPDPLTARTTAVSVDILQRTLAERLVDFAVVRAGDEDFLGRVLCTDPRWATVVHFGPDTAAHRLRIMKPDMPLISGFSSKNAMIITPTADIDQAVADVVTSAFTTAGQTPASCSLVVLVGSMTGSARFKNQLVDATESLEIGYPTDPRVHLGRLVEPPATPLNRGLRELGPGESWWLAPAEQDSTGRLYSPGLRAGVRVGSDAHISEYRGPVLSIMEADTVEDAIEIINMTPYGLSAGIHTADEHSQRVFREKIHAPIHFYNAPINRIRPGILGLTGVKHSASGMLGALGARSWLNQFMTWHDAARTTPQSQPSALVSALAGLPTAVQRLLAAAEADGVASDWVSEAARSDARELKTLLGTHQVASPAGLPRQHRIIVEAWAEPTPVTIRWETGPLQHLLRVVAAGLAIGATMTVSVPHDLPEQLRQLLDLDSTVTYRCEDASSFRRSLQKQPAPERATASGRLIPQITAEPRIRLITDHSTPEAQAHGNQLASAILHARGAEAPVTLVHRPVVSASRLEMMPFVHEKSSLSSREVREN</sequence>
<dbReference type="AlphaFoldDB" id="A0AAJ6DCK1"/>
<gene>
    <name evidence="4" type="ORF">QDX21_11595</name>
</gene>
<keyword evidence="1" id="KW-0560">Oxidoreductase</keyword>
<evidence type="ECO:0000256" key="2">
    <source>
        <dbReference type="ARBA" id="ARBA00023027"/>
    </source>
</evidence>
<evidence type="ECO:0000313" key="4">
    <source>
        <dbReference type="EMBL" id="WGH92922.1"/>
    </source>
</evidence>
<evidence type="ECO:0000256" key="1">
    <source>
        <dbReference type="ARBA" id="ARBA00023002"/>
    </source>
</evidence>
<dbReference type="InterPro" id="IPR050485">
    <property type="entry name" value="Proline_metab_enzyme"/>
</dbReference>
<feature type="domain" description="Aldehyde dehydrogenase" evidence="3">
    <location>
        <begin position="463"/>
        <end position="882"/>
    </location>
</feature>
<evidence type="ECO:0000259" key="3">
    <source>
        <dbReference type="Pfam" id="PF00171"/>
    </source>
</evidence>
<keyword evidence="5" id="KW-1185">Reference proteome</keyword>
<dbReference type="Gene3D" id="3.40.605.10">
    <property type="entry name" value="Aldehyde Dehydrogenase, Chain A, domain 1"/>
    <property type="match status" value="1"/>
</dbReference>
<name>A0AAJ6DCK1_9MICC</name>
<dbReference type="GO" id="GO:0010133">
    <property type="term" value="P:L-proline catabolic process to L-glutamate"/>
    <property type="evidence" value="ECO:0007669"/>
    <property type="project" value="TreeGrafter"/>
</dbReference>
<dbReference type="InterPro" id="IPR015590">
    <property type="entry name" value="Aldehyde_DH_dom"/>
</dbReference>
<dbReference type="Proteomes" id="UP001224674">
    <property type="component" value="Chromosome"/>
</dbReference>
<dbReference type="PANTHER" id="PTHR42862">
    <property type="entry name" value="DELTA-1-PYRROLINE-5-CARBOXYLATE DEHYDROGENASE 1, ISOFORM A-RELATED"/>
    <property type="match status" value="1"/>
</dbReference>
<protein>
    <submittedName>
        <fullName evidence="4">Aldehyde dehydrogenase family protein</fullName>
    </submittedName>
</protein>
<dbReference type="InterPro" id="IPR016161">
    <property type="entry name" value="Ald_DH/histidinol_DH"/>
</dbReference>
<accession>A0AAJ6DCK1</accession>